<reference evidence="2 3" key="1">
    <citation type="submission" date="2021-07" db="EMBL/GenBank/DDBJ databases">
        <title>Flavobacterium WSW3-B6 sp.nov, isolated from seaweed.</title>
        <authorList>
            <person name="Muhammad N."/>
            <person name="Ho H."/>
            <person name="Lee Y.-J."/>
            <person name="Nguyen T."/>
            <person name="Ho J."/>
            <person name="Kim S.-G."/>
        </authorList>
    </citation>
    <scope>NUCLEOTIDE SEQUENCE [LARGE SCALE GENOMIC DNA]</scope>
    <source>
        <strain evidence="2 3">WSW3-B6</strain>
    </source>
</reference>
<protein>
    <recommendedName>
        <fullName evidence="4">Outer membrane protein beta-barrel domain-containing protein</fullName>
    </recommendedName>
</protein>
<evidence type="ECO:0000256" key="1">
    <source>
        <dbReference type="SAM" id="SignalP"/>
    </source>
</evidence>
<dbReference type="EMBL" id="CP080429">
    <property type="protein sequence ID" value="QYJ68397.1"/>
    <property type="molecule type" value="Genomic_DNA"/>
</dbReference>
<dbReference type="RefSeq" id="WP_220640738.1">
    <property type="nucleotide sequence ID" value="NZ_CP080429.1"/>
</dbReference>
<proteinExistence type="predicted"/>
<keyword evidence="3" id="KW-1185">Reference proteome</keyword>
<accession>A0ABX8V6L3</accession>
<feature type="chain" id="PRO_5046917243" description="Outer membrane protein beta-barrel domain-containing protein" evidence="1">
    <location>
        <begin position="21"/>
        <end position="361"/>
    </location>
</feature>
<evidence type="ECO:0008006" key="4">
    <source>
        <dbReference type="Google" id="ProtNLM"/>
    </source>
</evidence>
<organism evidence="2 3">
    <name type="scientific">Flavobacterium litorale</name>
    <dbReference type="NCBI Taxonomy" id="2856519"/>
    <lineage>
        <taxon>Bacteria</taxon>
        <taxon>Pseudomonadati</taxon>
        <taxon>Bacteroidota</taxon>
        <taxon>Flavobacteriia</taxon>
        <taxon>Flavobacteriales</taxon>
        <taxon>Flavobacteriaceae</taxon>
        <taxon>Flavobacterium</taxon>
    </lineage>
</organism>
<dbReference type="Proteomes" id="UP000825381">
    <property type="component" value="Chromosome"/>
</dbReference>
<feature type="signal peptide" evidence="1">
    <location>
        <begin position="1"/>
        <end position="20"/>
    </location>
</feature>
<evidence type="ECO:0000313" key="2">
    <source>
        <dbReference type="EMBL" id="QYJ68397.1"/>
    </source>
</evidence>
<name>A0ABX8V6L3_9FLAO</name>
<sequence length="361" mass="41048">MKNILFIVVLLLMSYSAVFSQTNIELKTVPFEIQHQNFYIESVFDDRPVQHLGIVKDISGNESKFQLKDGASVAIKKFMDVALDKSDERIPITIRIKALEIKQVQTSIDEITARIYIRLAFFSEEGLTEGELFNISHNEDQNFSLSNSTEIVETHEKRIRAALEYCMQSFVNNPNVVTKGIISKKNENSTLHFSKSRSLLQTNVPLNRWFNLLIFKKTSDKHHNGWEVGYTGFTDSDSNFIIPFEISYGQSRAKTDRVRERGYSSIDTYAFGSGFSGLIKIIPRVYVDIGLNIPIGMEVLRDLEHKKSHNFLIGVGASQGVKIIPWKEFGIVIGAGISQQLQTSKVYKRNFGFELELGINF</sequence>
<keyword evidence="1" id="KW-0732">Signal</keyword>
<evidence type="ECO:0000313" key="3">
    <source>
        <dbReference type="Proteomes" id="UP000825381"/>
    </source>
</evidence>
<gene>
    <name evidence="2" type="ORF">K1I41_00480</name>
</gene>